<organism evidence="8 9">
    <name type="scientific">Trypanosoma rangeli SC58</name>
    <dbReference type="NCBI Taxonomy" id="429131"/>
    <lineage>
        <taxon>Eukaryota</taxon>
        <taxon>Discoba</taxon>
        <taxon>Euglenozoa</taxon>
        <taxon>Kinetoplastea</taxon>
        <taxon>Metakinetoplastina</taxon>
        <taxon>Trypanosomatida</taxon>
        <taxon>Trypanosomatidae</taxon>
        <taxon>Trypanosoma</taxon>
        <taxon>Herpetosoma</taxon>
    </lineage>
</organism>
<keyword evidence="2" id="KW-0067">ATP-binding</keyword>
<dbReference type="InterPro" id="IPR000300">
    <property type="entry name" value="IPPc"/>
</dbReference>
<keyword evidence="5" id="KW-0812">Transmembrane</keyword>
<dbReference type="Pfam" id="PF00501">
    <property type="entry name" value="AMP-binding"/>
    <property type="match status" value="1"/>
</dbReference>
<dbReference type="PANTHER" id="PTHR12280:SF20">
    <property type="entry name" value="4'-PHOSPHOPANTETHEINE PHOSPHATASE"/>
    <property type="match status" value="1"/>
</dbReference>
<dbReference type="GO" id="GO:0005829">
    <property type="term" value="C:cytosol"/>
    <property type="evidence" value="ECO:0007669"/>
    <property type="project" value="TreeGrafter"/>
</dbReference>
<dbReference type="GO" id="GO:0046856">
    <property type="term" value="P:phosphatidylinositol dephosphorylation"/>
    <property type="evidence" value="ECO:0007669"/>
    <property type="project" value="InterPro"/>
</dbReference>
<dbReference type="SUPFAM" id="SSF56801">
    <property type="entry name" value="Acetyl-CoA synthetase-like"/>
    <property type="match status" value="1"/>
</dbReference>
<feature type="domain" description="Inositol polyphosphate-related phosphatase" evidence="7">
    <location>
        <begin position="41"/>
        <end position="336"/>
    </location>
</feature>
<dbReference type="Proteomes" id="UP000031737">
    <property type="component" value="Unassembled WGS sequence"/>
</dbReference>
<evidence type="ECO:0000259" key="6">
    <source>
        <dbReference type="Pfam" id="PF00501"/>
    </source>
</evidence>
<reference evidence="8 9" key="1">
    <citation type="submission" date="2013-07" db="EMBL/GenBank/DDBJ databases">
        <authorList>
            <person name="Stoco P.H."/>
            <person name="Wagner G."/>
            <person name="Gerber A."/>
            <person name="Zaha A."/>
            <person name="Thompson C."/>
            <person name="Bartholomeu D.C."/>
            <person name="Luckemeyer D.D."/>
            <person name="Bahia D."/>
            <person name="Loreto E."/>
            <person name="Prestes E.B."/>
            <person name="Lima F.M."/>
            <person name="Rodrigues-Luiz G."/>
            <person name="Vallejo G.A."/>
            <person name="Filho J.F."/>
            <person name="Monteiro K.M."/>
            <person name="Tyler K.M."/>
            <person name="de Almeida L.G."/>
            <person name="Ortiz M.F."/>
            <person name="Siervo M.A."/>
            <person name="de Moraes M.H."/>
            <person name="Cunha O.L."/>
            <person name="Mendonca-Neto R."/>
            <person name="Silva R."/>
            <person name="Teixeira S.M."/>
            <person name="Murta S.M."/>
            <person name="Sincero T.C."/>
            <person name="Mendes T.A."/>
            <person name="Urmenyi T.P."/>
            <person name="Silva V.G."/>
            <person name="da Rocha W.D."/>
            <person name="Andersson B."/>
            <person name="Romanha A.J."/>
            <person name="Steindel M."/>
            <person name="de Vasconcelos A.T."/>
            <person name="Grisard E.C."/>
        </authorList>
    </citation>
    <scope>NUCLEOTIDE SEQUENCE [LARGE SCALE GENOMIC DNA]</scope>
    <source>
        <strain evidence="8 9">SC58</strain>
    </source>
</reference>
<dbReference type="InterPro" id="IPR036691">
    <property type="entry name" value="Endo/exonu/phosph_ase_sf"/>
</dbReference>
<dbReference type="Gene3D" id="3.30.420.510">
    <property type="match status" value="1"/>
</dbReference>
<dbReference type="InterPro" id="IPR004567">
    <property type="entry name" value="Type_II_PanK"/>
</dbReference>
<evidence type="ECO:0000313" key="9">
    <source>
        <dbReference type="Proteomes" id="UP000031737"/>
    </source>
</evidence>
<dbReference type="Pfam" id="PF22669">
    <property type="entry name" value="Exo_endo_phos2"/>
    <property type="match status" value="1"/>
</dbReference>
<dbReference type="InterPro" id="IPR042099">
    <property type="entry name" value="ANL_N_sf"/>
</dbReference>
<dbReference type="CDD" id="cd24086">
    <property type="entry name" value="ASKHA_NBD_PanK-II_euk"/>
    <property type="match status" value="1"/>
</dbReference>
<dbReference type="OrthoDB" id="275583at2759"/>
<feature type="compositionally biased region" description="Low complexity" evidence="4">
    <location>
        <begin position="1370"/>
        <end position="1382"/>
    </location>
</feature>
<feature type="region of interest" description="Disordered" evidence="4">
    <location>
        <begin position="1366"/>
        <end position="1386"/>
    </location>
</feature>
<feature type="transmembrane region" description="Helical" evidence="5">
    <location>
        <begin position="383"/>
        <end position="412"/>
    </location>
</feature>
<dbReference type="GO" id="GO:0004594">
    <property type="term" value="F:pantothenate kinase activity"/>
    <property type="evidence" value="ECO:0007669"/>
    <property type="project" value="TreeGrafter"/>
</dbReference>
<dbReference type="GO" id="GO:0005634">
    <property type="term" value="C:nucleus"/>
    <property type="evidence" value="ECO:0007669"/>
    <property type="project" value="TreeGrafter"/>
</dbReference>
<dbReference type="PANTHER" id="PTHR12280">
    <property type="entry name" value="PANTOTHENATE KINASE"/>
    <property type="match status" value="1"/>
</dbReference>
<gene>
    <name evidence="8" type="ORF">TRSC58_04937</name>
</gene>
<keyword evidence="1" id="KW-0547">Nucleotide-binding</keyword>
<dbReference type="GO" id="GO:0015937">
    <property type="term" value="P:coenzyme A biosynthetic process"/>
    <property type="evidence" value="ECO:0007669"/>
    <property type="project" value="UniProtKB-KW"/>
</dbReference>
<feature type="domain" description="AMP-dependent synthetase/ligase" evidence="6">
    <location>
        <begin position="479"/>
        <end position="725"/>
    </location>
</feature>
<dbReference type="InterPro" id="IPR043129">
    <property type="entry name" value="ATPase_NBD"/>
</dbReference>
<dbReference type="SUPFAM" id="SSF56219">
    <property type="entry name" value="DNase I-like"/>
    <property type="match status" value="1"/>
</dbReference>
<dbReference type="EMBL" id="AUPL01004937">
    <property type="protein sequence ID" value="ESL07373.1"/>
    <property type="molecule type" value="Genomic_DNA"/>
</dbReference>
<keyword evidence="8" id="KW-0808">Transferase</keyword>
<dbReference type="Gene3D" id="3.40.50.12780">
    <property type="entry name" value="N-terminal domain of ligase-like"/>
    <property type="match status" value="1"/>
</dbReference>
<dbReference type="Gene3D" id="6.10.10.60">
    <property type="match status" value="1"/>
</dbReference>
<name>A0A061IW43_TRYRA</name>
<keyword evidence="8" id="KW-0418">Kinase</keyword>
<evidence type="ECO:0000256" key="2">
    <source>
        <dbReference type="ARBA" id="ARBA00022840"/>
    </source>
</evidence>
<evidence type="ECO:0000313" key="8">
    <source>
        <dbReference type="EMBL" id="ESL07373.1"/>
    </source>
</evidence>
<dbReference type="GO" id="GO:0005524">
    <property type="term" value="F:ATP binding"/>
    <property type="evidence" value="ECO:0007669"/>
    <property type="project" value="UniProtKB-KW"/>
</dbReference>
<evidence type="ECO:0000256" key="4">
    <source>
        <dbReference type="SAM" id="MobiDB-lite"/>
    </source>
</evidence>
<evidence type="ECO:0000256" key="5">
    <source>
        <dbReference type="SAM" id="Phobius"/>
    </source>
</evidence>
<proteinExistence type="predicted"/>
<evidence type="ECO:0000256" key="1">
    <source>
        <dbReference type="ARBA" id="ARBA00022741"/>
    </source>
</evidence>
<keyword evidence="5" id="KW-0472">Membrane</keyword>
<protein>
    <submittedName>
        <fullName evidence="8">Pantothenate kinase subunit</fullName>
    </submittedName>
</protein>
<keyword evidence="9" id="KW-1185">Reference proteome</keyword>
<dbReference type="Gene3D" id="3.30.420.40">
    <property type="match status" value="1"/>
</dbReference>
<evidence type="ECO:0000256" key="3">
    <source>
        <dbReference type="ARBA" id="ARBA00022993"/>
    </source>
</evidence>
<dbReference type="Pfam" id="PF03630">
    <property type="entry name" value="Fumble"/>
    <property type="match status" value="1"/>
</dbReference>
<keyword evidence="5" id="KW-1133">Transmembrane helix</keyword>
<dbReference type="SUPFAM" id="SSF53067">
    <property type="entry name" value="Actin-like ATPase domain"/>
    <property type="match status" value="2"/>
</dbReference>
<keyword evidence="3" id="KW-0173">Coenzyme A biosynthesis</keyword>
<sequence length="1481" mass="163132">MSLHVLQTGGIAESLGSHAGHVHVKETQDAHSRHAQVRVLSYNFNILPRGCGGFQSERINSFLKCVNEYDVLLFQEVYAATVLPYFVQKHVCYQKRFVDELKDRGFTHYVISRQPSYPTILRESVHSDNGLIIASRFPIAHCDSHTFGGSERSSSAVRRGCLFAEVMVPLQDGGSAPILFFNVHLRQEEGAVATSLQVMETRRFIDSVIGTLYAENNEASKIPLVVAGDFNVNGIGLHDGGQPAKPFTELVQELQPQGGGLSDVILDTYGYHPPTRPSKLFFPSRSKLNRDSLTPQRQDFFFVTPAAEVRMACIRKFVASSQRPYVYLSDHFGVSATLGVCATQRGAPSKTAVRPLTTVSMPEDIVHEHCNPLLSGRMEFIPLLLPACAAMYFNSLMLCGLGIIWFLLWWFISRIYALSDERQFATVTSAIVEGKEAVTLLHPKEYALLHEVRSLAEMWQKTVCLHRTLRCLGQNNDVDQPEWLTYAAVDAKVRELGSGLCALGLVPGDVIGVDCQASRNAVILELACVSYGFTTLTLVGKSNALRTLIDEHNVKVVFASCTAVAFLLTCRSRNLETVINVDSLQDTQDEAVARDVSITLLSYDGVCYSGRQHLVAPPLHVGEETLFSLAVDTATTGDPLSVVRVTHADVLRDVRTLVATAVLPNSNGKHLMVQFAPFSKLFNRVFILGLFAHGSCVATSESASRRAFTTFRPTIMLAAPSLFATSEIELKRRNERYGRVYSWLFEKAFQIRSVLINVHCRDSSVLRFLFFHAIQRKLGGHVEKIVLCVSEESVSYRLEEHLAVCYAPCMREVFFTPSEGVFCVDGIPAPGIRVELGLLDGPSMKTTIGQLTLMREGEAKHALPIAAMWNDHRTLRLMGPPGGILLPLGGEYVVAAELERLFARSRYVNDIFLYAQPSRPIIAIVSPNRDTVEFEWQQQHSTGVQNNGEGEGVSGAEAALLSWNELSRYATGLLLEDFRCLVDLNGLHVSQVPGFVHLHPHPFKDHEGFLTPYAGIRREYVARYFKAVIGRCYSDAESLLAPTPSYSSGGISSDDDSTDKASCYGEFSLQVPVAIDIGGSFAKFLYVKPPGVFDAPDYLVNESSSLSDRINLRTFKFFNDAQVSKRQSHALTSFTVGTVRFAKLPSKRIPDFITYLDEIKALNLYGEEFRKSIRATGGGAFKYAALAKNKLHSSFQPMREMDAVVQGLVLVIRLAPSSIFTVDPPTGIHYPHKLHGPPGDPLWPFPCLLVNIGSGISIIKCLGPDGSHVRVGGSPIGGATFWGLVRTMTDMTSWEEVMEIMRLDGPGDNKNVDLLVGDIYGYNAKDLPAMLSVDTVASTFGKFGTDLAYEAVAGLWSQSSFDDGRSDVISPPTKSSPISPMSVSKGKKKKPFAMDIVRSLLNMIASNVTQLAYLHGRVQNVQNIFFAGGFVRENPIIWSLISATLQYWSKGECHAHFLEHDGYLGVLGSATMPVNAEIASK</sequence>
<dbReference type="GO" id="GO:0016791">
    <property type="term" value="F:phosphatase activity"/>
    <property type="evidence" value="ECO:0007669"/>
    <property type="project" value="InterPro"/>
</dbReference>
<dbReference type="Gene3D" id="3.60.10.10">
    <property type="entry name" value="Endonuclease/exonuclease/phosphatase"/>
    <property type="match status" value="1"/>
</dbReference>
<comment type="caution">
    <text evidence="8">The sequence shown here is derived from an EMBL/GenBank/DDBJ whole genome shotgun (WGS) entry which is preliminary data.</text>
</comment>
<accession>A0A061IW43</accession>
<dbReference type="InterPro" id="IPR000873">
    <property type="entry name" value="AMP-dep_synth/lig_dom"/>
</dbReference>
<evidence type="ECO:0000259" key="7">
    <source>
        <dbReference type="Pfam" id="PF22669"/>
    </source>
</evidence>
<dbReference type="VEuPathDB" id="TriTrypDB:TRSC58_04937"/>